<accession>A0A3P8D2P1</accession>
<dbReference type="WBParaSite" id="HPBE_0002325201-mRNA-1">
    <property type="protein sequence ID" value="HPBE_0002325201-mRNA-1"/>
    <property type="gene ID" value="HPBE_0002325201"/>
</dbReference>
<dbReference type="AlphaFoldDB" id="A0A183GKN2"/>
<dbReference type="EMBL" id="UZAH01034853">
    <property type="protein sequence ID" value="VDP37580.1"/>
    <property type="molecule type" value="Genomic_DNA"/>
</dbReference>
<reference evidence="1 2" key="1">
    <citation type="submission" date="2018-11" db="EMBL/GenBank/DDBJ databases">
        <authorList>
            <consortium name="Pathogen Informatics"/>
        </authorList>
    </citation>
    <scope>NUCLEOTIDE SEQUENCE [LARGE SCALE GENOMIC DNA]</scope>
</reference>
<name>A0A183GKN2_HELPZ</name>
<keyword evidence="2" id="KW-1185">Reference proteome</keyword>
<sequence length="77" mass="8848">MSEIIVDFQDEFKPEILVYDEIYNDAMADGNVFLKDSSFLIDLREDSISEKKLEEDMSATLNEIHAQIKVAKTFNVS</sequence>
<reference evidence="3" key="2">
    <citation type="submission" date="2019-09" db="UniProtKB">
        <authorList>
            <consortium name="WormBaseParasite"/>
        </authorList>
    </citation>
    <scope>IDENTIFICATION</scope>
</reference>
<evidence type="ECO:0000313" key="1">
    <source>
        <dbReference type="EMBL" id="VDP37580.1"/>
    </source>
</evidence>
<evidence type="ECO:0000313" key="3">
    <source>
        <dbReference type="WBParaSite" id="HPBE_0002325201-mRNA-1"/>
    </source>
</evidence>
<organism evidence="2 3">
    <name type="scientific">Heligmosomoides polygyrus</name>
    <name type="common">Parasitic roundworm</name>
    <dbReference type="NCBI Taxonomy" id="6339"/>
    <lineage>
        <taxon>Eukaryota</taxon>
        <taxon>Metazoa</taxon>
        <taxon>Ecdysozoa</taxon>
        <taxon>Nematoda</taxon>
        <taxon>Chromadorea</taxon>
        <taxon>Rhabditida</taxon>
        <taxon>Rhabditina</taxon>
        <taxon>Rhabditomorpha</taxon>
        <taxon>Strongyloidea</taxon>
        <taxon>Heligmosomidae</taxon>
        <taxon>Heligmosomoides</taxon>
    </lineage>
</organism>
<gene>
    <name evidence="1" type="ORF">HPBE_LOCUS23251</name>
</gene>
<protein>
    <submittedName>
        <fullName evidence="3">FDX-ACB domain-containing protein</fullName>
    </submittedName>
</protein>
<evidence type="ECO:0000313" key="2">
    <source>
        <dbReference type="Proteomes" id="UP000050761"/>
    </source>
</evidence>
<proteinExistence type="predicted"/>
<dbReference type="Proteomes" id="UP000050761">
    <property type="component" value="Unassembled WGS sequence"/>
</dbReference>
<accession>A0A183GKN2</accession>